<evidence type="ECO:0000256" key="1">
    <source>
        <dbReference type="ARBA" id="ARBA00004123"/>
    </source>
</evidence>
<evidence type="ECO:0000313" key="8">
    <source>
        <dbReference type="EMBL" id="KAF2758616.1"/>
    </source>
</evidence>
<dbReference type="EMBL" id="ML996571">
    <property type="protein sequence ID" value="KAF2758616.1"/>
    <property type="molecule type" value="Genomic_DNA"/>
</dbReference>
<gene>
    <name evidence="8" type="ORF">EJ05DRAFT_500136</name>
</gene>
<dbReference type="PANTHER" id="PTHR47338">
    <property type="entry name" value="ZN(II)2CYS6 TRANSCRIPTION FACTOR (EUROFUNG)-RELATED"/>
    <property type="match status" value="1"/>
</dbReference>
<dbReference type="CDD" id="cd12148">
    <property type="entry name" value="fungal_TF_MHR"/>
    <property type="match status" value="1"/>
</dbReference>
<dbReference type="RefSeq" id="XP_033601067.1">
    <property type="nucleotide sequence ID" value="XM_033746953.1"/>
</dbReference>
<evidence type="ECO:0000256" key="2">
    <source>
        <dbReference type="ARBA" id="ARBA00022723"/>
    </source>
</evidence>
<evidence type="ECO:0000256" key="6">
    <source>
        <dbReference type="SAM" id="MobiDB-lite"/>
    </source>
</evidence>
<dbReference type="GO" id="GO:0000981">
    <property type="term" value="F:DNA-binding transcription factor activity, RNA polymerase II-specific"/>
    <property type="evidence" value="ECO:0007669"/>
    <property type="project" value="InterPro"/>
</dbReference>
<name>A0A6A6W9R0_9PEZI</name>
<dbReference type="GO" id="GO:0008270">
    <property type="term" value="F:zinc ion binding"/>
    <property type="evidence" value="ECO:0007669"/>
    <property type="project" value="InterPro"/>
</dbReference>
<proteinExistence type="predicted"/>
<comment type="subcellular location">
    <subcellularLocation>
        <location evidence="1">Nucleus</location>
    </subcellularLocation>
</comment>
<sequence>MALTEEDEAKEVRCSSPTRHAKRSPKRLTCVPCRERKVRCDRAFPKCGRCSHLGHNGVYRPRSSNRANQVALISQLQERMSQAEARLALRAYGASFGSDHAHNASVTGIFMEPTVQCYPQHSVPIERQHSGPPFVSTDIYPIPSSSSTTDSAIYSDLKSTAFRLGDFEQAFVQPALPPVSSSEVVVAPHDTYRSQWSNLSPSFHSRSSSEASDISITSEDLVALHQIFFESLEASFPIISRNRFYCEIRNSPADPSIQALSYAIALMTISVTGTQLYPEKGFYLRARRLLDESEIYGDGRSLANLNILQTLIILLRYEIGSQRNASSCLTAARATQLVKMMRLSQIDSRELLSGYKARYPDVSLPLANDPIELEERRRCFWALYVMEGYRNIINGDTDKILDESTPLVCLPSPGALDSSFIPIQMPYLHDAPSNLTPSALSHFTATILTTHLTLRILTHASQPPSTFWWNHHHDLVARFNSIGALLHNHSDVDAPYADQTTLELHLILSTLDSHLHAVALAASALTEIAAVVSEESRRRLGDSALRMASVVRAKWCHRLDLRADLQQDSTRQGSQSQACALSLGAMFLPWALNTAVRMLRTLGVDDGDAQVGEGVQVLLAALDNVEERSGPWHQSLRT</sequence>
<dbReference type="InterPro" id="IPR001138">
    <property type="entry name" value="Zn2Cys6_DnaBD"/>
</dbReference>
<evidence type="ECO:0000259" key="7">
    <source>
        <dbReference type="PROSITE" id="PS50048"/>
    </source>
</evidence>
<protein>
    <recommendedName>
        <fullName evidence="7">Zn(2)-C6 fungal-type domain-containing protein</fullName>
    </recommendedName>
</protein>
<feature type="region of interest" description="Disordered" evidence="6">
    <location>
        <begin position="1"/>
        <end position="20"/>
    </location>
</feature>
<dbReference type="Proteomes" id="UP000799437">
    <property type="component" value="Unassembled WGS sequence"/>
</dbReference>
<keyword evidence="3" id="KW-0805">Transcription regulation</keyword>
<evidence type="ECO:0000256" key="5">
    <source>
        <dbReference type="ARBA" id="ARBA00023242"/>
    </source>
</evidence>
<keyword evidence="5" id="KW-0539">Nucleus</keyword>
<accession>A0A6A6W9R0</accession>
<keyword evidence="4" id="KW-0804">Transcription</keyword>
<dbReference type="OrthoDB" id="4356994at2759"/>
<keyword evidence="9" id="KW-1185">Reference proteome</keyword>
<dbReference type="SMART" id="SM00066">
    <property type="entry name" value="GAL4"/>
    <property type="match status" value="1"/>
</dbReference>
<organism evidence="8 9">
    <name type="scientific">Pseudovirgaria hyperparasitica</name>
    <dbReference type="NCBI Taxonomy" id="470096"/>
    <lineage>
        <taxon>Eukaryota</taxon>
        <taxon>Fungi</taxon>
        <taxon>Dikarya</taxon>
        <taxon>Ascomycota</taxon>
        <taxon>Pezizomycotina</taxon>
        <taxon>Dothideomycetes</taxon>
        <taxon>Dothideomycetes incertae sedis</taxon>
        <taxon>Acrospermales</taxon>
        <taxon>Acrospermaceae</taxon>
        <taxon>Pseudovirgaria</taxon>
    </lineage>
</organism>
<dbReference type="CDD" id="cd00067">
    <property type="entry name" value="GAL4"/>
    <property type="match status" value="1"/>
</dbReference>
<evidence type="ECO:0000256" key="4">
    <source>
        <dbReference type="ARBA" id="ARBA00023163"/>
    </source>
</evidence>
<dbReference type="AlphaFoldDB" id="A0A6A6W9R0"/>
<dbReference type="Pfam" id="PF00172">
    <property type="entry name" value="Zn_clus"/>
    <property type="match status" value="1"/>
</dbReference>
<dbReference type="Pfam" id="PF04082">
    <property type="entry name" value="Fungal_trans"/>
    <property type="match status" value="1"/>
</dbReference>
<evidence type="ECO:0000313" key="9">
    <source>
        <dbReference type="Proteomes" id="UP000799437"/>
    </source>
</evidence>
<dbReference type="Gene3D" id="4.10.240.10">
    <property type="entry name" value="Zn(2)-C6 fungal-type DNA-binding domain"/>
    <property type="match status" value="1"/>
</dbReference>
<dbReference type="GeneID" id="54488007"/>
<dbReference type="GO" id="GO:0003677">
    <property type="term" value="F:DNA binding"/>
    <property type="evidence" value="ECO:0007669"/>
    <property type="project" value="InterPro"/>
</dbReference>
<feature type="domain" description="Zn(2)-C6 fungal-type" evidence="7">
    <location>
        <begin position="29"/>
        <end position="59"/>
    </location>
</feature>
<evidence type="ECO:0000256" key="3">
    <source>
        <dbReference type="ARBA" id="ARBA00023015"/>
    </source>
</evidence>
<dbReference type="PANTHER" id="PTHR47338:SF5">
    <property type="entry name" value="ZN(II)2CYS6 TRANSCRIPTION FACTOR (EUROFUNG)"/>
    <property type="match status" value="1"/>
</dbReference>
<dbReference type="SUPFAM" id="SSF57701">
    <property type="entry name" value="Zn2/Cys6 DNA-binding domain"/>
    <property type="match status" value="1"/>
</dbReference>
<reference evidence="8" key="1">
    <citation type="journal article" date="2020" name="Stud. Mycol.">
        <title>101 Dothideomycetes genomes: a test case for predicting lifestyles and emergence of pathogens.</title>
        <authorList>
            <person name="Haridas S."/>
            <person name="Albert R."/>
            <person name="Binder M."/>
            <person name="Bloem J."/>
            <person name="Labutti K."/>
            <person name="Salamov A."/>
            <person name="Andreopoulos B."/>
            <person name="Baker S."/>
            <person name="Barry K."/>
            <person name="Bills G."/>
            <person name="Bluhm B."/>
            <person name="Cannon C."/>
            <person name="Castanera R."/>
            <person name="Culley D."/>
            <person name="Daum C."/>
            <person name="Ezra D."/>
            <person name="Gonzalez J."/>
            <person name="Henrissat B."/>
            <person name="Kuo A."/>
            <person name="Liang C."/>
            <person name="Lipzen A."/>
            <person name="Lutzoni F."/>
            <person name="Magnuson J."/>
            <person name="Mondo S."/>
            <person name="Nolan M."/>
            <person name="Ohm R."/>
            <person name="Pangilinan J."/>
            <person name="Park H.-J."/>
            <person name="Ramirez L."/>
            <person name="Alfaro M."/>
            <person name="Sun H."/>
            <person name="Tritt A."/>
            <person name="Yoshinaga Y."/>
            <person name="Zwiers L.-H."/>
            <person name="Turgeon B."/>
            <person name="Goodwin S."/>
            <person name="Spatafora J."/>
            <person name="Crous P."/>
            <person name="Grigoriev I."/>
        </authorList>
    </citation>
    <scope>NUCLEOTIDE SEQUENCE</scope>
    <source>
        <strain evidence="8">CBS 121739</strain>
    </source>
</reference>
<dbReference type="PROSITE" id="PS50048">
    <property type="entry name" value="ZN2_CY6_FUNGAL_2"/>
    <property type="match status" value="1"/>
</dbReference>
<keyword evidence="2" id="KW-0479">Metal-binding</keyword>
<dbReference type="InterPro" id="IPR050815">
    <property type="entry name" value="TF_fung"/>
</dbReference>
<dbReference type="InterPro" id="IPR007219">
    <property type="entry name" value="XnlR_reg_dom"/>
</dbReference>
<dbReference type="InterPro" id="IPR036864">
    <property type="entry name" value="Zn2-C6_fun-type_DNA-bd_sf"/>
</dbReference>
<dbReference type="GO" id="GO:0006351">
    <property type="term" value="P:DNA-templated transcription"/>
    <property type="evidence" value="ECO:0007669"/>
    <property type="project" value="InterPro"/>
</dbReference>
<dbReference type="GO" id="GO:0005634">
    <property type="term" value="C:nucleus"/>
    <property type="evidence" value="ECO:0007669"/>
    <property type="project" value="UniProtKB-SubCell"/>
</dbReference>